<accession>A0A7S2WCT3</accession>
<feature type="transmembrane region" description="Helical" evidence="9">
    <location>
        <begin position="456"/>
        <end position="479"/>
    </location>
</feature>
<keyword evidence="3 10" id="KW-0732">Signal</keyword>
<evidence type="ECO:0000313" key="12">
    <source>
        <dbReference type="EMBL" id="CAD9679975.1"/>
    </source>
</evidence>
<evidence type="ECO:0000256" key="2">
    <source>
        <dbReference type="ARBA" id="ARBA00022692"/>
    </source>
</evidence>
<evidence type="ECO:0000256" key="6">
    <source>
        <dbReference type="ARBA" id="ARBA00023136"/>
    </source>
</evidence>
<evidence type="ECO:0000256" key="1">
    <source>
        <dbReference type="ARBA" id="ARBA00004479"/>
    </source>
</evidence>
<organism evidence="12">
    <name type="scientific">Mucochytrium quahogii</name>
    <dbReference type="NCBI Taxonomy" id="96639"/>
    <lineage>
        <taxon>Eukaryota</taxon>
        <taxon>Sar</taxon>
        <taxon>Stramenopiles</taxon>
        <taxon>Bigyra</taxon>
        <taxon>Labyrinthulomycetes</taxon>
        <taxon>Thraustochytrida</taxon>
        <taxon>Thraustochytriidae</taxon>
        <taxon>Mucochytrium</taxon>
    </lineage>
</organism>
<feature type="chain" id="PRO_5031051874" description="Vacuolar sorting receptor thioredoxin-like domain-containing protein" evidence="10">
    <location>
        <begin position="21"/>
        <end position="537"/>
    </location>
</feature>
<dbReference type="Pfam" id="PF25011">
    <property type="entry name" value="VSR_TRX"/>
    <property type="match status" value="1"/>
</dbReference>
<evidence type="ECO:0000256" key="7">
    <source>
        <dbReference type="ARBA" id="ARBA00023180"/>
    </source>
</evidence>
<dbReference type="InterPro" id="IPR056858">
    <property type="entry name" value="VSR_TRX"/>
</dbReference>
<keyword evidence="7" id="KW-0325">Glycoprotein</keyword>
<dbReference type="EMBL" id="HBHK01010777">
    <property type="protein sequence ID" value="CAD9679975.1"/>
    <property type="molecule type" value="Transcribed_RNA"/>
</dbReference>
<comment type="subcellular location">
    <subcellularLocation>
        <location evidence="8">Endomembrane system</location>
        <topology evidence="8">Single-pass membrane protein</topology>
    </subcellularLocation>
    <subcellularLocation>
        <location evidence="1">Membrane</location>
        <topology evidence="1">Single-pass type I membrane protein</topology>
    </subcellularLocation>
</comment>
<dbReference type="Gene3D" id="3.50.30.30">
    <property type="match status" value="1"/>
</dbReference>
<dbReference type="GO" id="GO:0016020">
    <property type="term" value="C:membrane"/>
    <property type="evidence" value="ECO:0007669"/>
    <property type="project" value="UniProtKB-SubCell"/>
</dbReference>
<keyword evidence="2 9" id="KW-0812">Transmembrane</keyword>
<keyword evidence="4" id="KW-0677">Repeat</keyword>
<evidence type="ECO:0000256" key="9">
    <source>
        <dbReference type="SAM" id="Phobius"/>
    </source>
</evidence>
<dbReference type="PANTHER" id="PTHR22702">
    <property type="entry name" value="PROTEASE-ASSOCIATED DOMAIN-CONTAINING PROTEIN"/>
    <property type="match status" value="1"/>
</dbReference>
<feature type="domain" description="Vacuolar sorting receptor thioredoxin-like" evidence="11">
    <location>
        <begin position="210"/>
        <end position="415"/>
    </location>
</feature>
<evidence type="ECO:0000256" key="10">
    <source>
        <dbReference type="SAM" id="SignalP"/>
    </source>
</evidence>
<keyword evidence="5 9" id="KW-1133">Transmembrane helix</keyword>
<evidence type="ECO:0000256" key="8">
    <source>
        <dbReference type="ARBA" id="ARBA00037847"/>
    </source>
</evidence>
<evidence type="ECO:0000256" key="3">
    <source>
        <dbReference type="ARBA" id="ARBA00022729"/>
    </source>
</evidence>
<dbReference type="PANTHER" id="PTHR22702:SF1">
    <property type="entry name" value="PROTEASE-ASSOCIATED DOMAIN-CONTAINING PROTEIN 1"/>
    <property type="match status" value="1"/>
</dbReference>
<dbReference type="InterPro" id="IPR046450">
    <property type="entry name" value="PA_dom_sf"/>
</dbReference>
<proteinExistence type="predicted"/>
<dbReference type="GO" id="GO:0012505">
    <property type="term" value="C:endomembrane system"/>
    <property type="evidence" value="ECO:0007669"/>
    <property type="project" value="UniProtKB-SubCell"/>
</dbReference>
<gene>
    <name evidence="12" type="ORF">QSP1433_LOCUS6743</name>
</gene>
<feature type="signal peptide" evidence="10">
    <location>
        <begin position="1"/>
        <end position="20"/>
    </location>
</feature>
<sequence>MVARCIAVWAAASLLCLGNASTTTTSASKLTVLKPKGVFENDAISHSSSLFGDSNFGPGNGVTATVKVVKREPNSNHCPADMSALDSGVVLLLSGFDSCTFVNMAIHAQGVGAVGLIVVQDKCLKTNYETKGDEFKKYCDSLNGGTVDALSYMGGVSNAVHIPAMIISRYDALKIQECNETPEKKITGVTCDSSVLLMMRWNIPQETKVDWELWSSALLNADIFTKRYWWETIIPEIDAVTTFTPRFFVWDGKKLGCSEKKDHCQDACHNKNRYCHYDPDGLGKGRISGQSISQENMRQSCAYQQVAEGSTVSWWKYVACVADKCTEKNKEKQADFYSEACSKECHGQADLDFSKTMECVKVNGGYGEDSGVNTLWEAELEARKGTKIERLPTLVVNGKMVDFGTSLKNVLGALCSAFKDPPSFCPCVQGNDVNLAQDSSLLDTCMKNIKQPDTGIGYFTLFLILSLVVGSLVAGFLFIRRKERRQMRSEFHEDMRNIMGEYMRMDGDGNIAGDVDGSFLNGGEGTNGQYQHVVELK</sequence>
<evidence type="ECO:0000259" key="11">
    <source>
        <dbReference type="Pfam" id="PF25011"/>
    </source>
</evidence>
<evidence type="ECO:0000256" key="4">
    <source>
        <dbReference type="ARBA" id="ARBA00022737"/>
    </source>
</evidence>
<keyword evidence="6 9" id="KW-0472">Membrane</keyword>
<reference evidence="12" key="1">
    <citation type="submission" date="2021-01" db="EMBL/GenBank/DDBJ databases">
        <authorList>
            <person name="Corre E."/>
            <person name="Pelletier E."/>
            <person name="Niang G."/>
            <person name="Scheremetjew M."/>
            <person name="Finn R."/>
            <person name="Kale V."/>
            <person name="Holt S."/>
            <person name="Cochrane G."/>
            <person name="Meng A."/>
            <person name="Brown T."/>
            <person name="Cohen L."/>
        </authorList>
    </citation>
    <scope>NUCLEOTIDE SEQUENCE</scope>
    <source>
        <strain evidence="12">NY070348D</strain>
    </source>
</reference>
<dbReference type="SUPFAM" id="SSF52025">
    <property type="entry name" value="PA domain"/>
    <property type="match status" value="1"/>
</dbReference>
<name>A0A7S2WCT3_9STRA</name>
<protein>
    <recommendedName>
        <fullName evidence="11">Vacuolar sorting receptor thioredoxin-like domain-containing protein</fullName>
    </recommendedName>
</protein>
<dbReference type="AlphaFoldDB" id="A0A7S2WCT3"/>
<evidence type="ECO:0000256" key="5">
    <source>
        <dbReference type="ARBA" id="ARBA00022989"/>
    </source>
</evidence>